<evidence type="ECO:0000313" key="3">
    <source>
        <dbReference type="Proteomes" id="UP000000211"/>
    </source>
</evidence>
<keyword evidence="2" id="KW-0449">Lipoprotein</keyword>
<dbReference type="Pfam" id="PF17131">
    <property type="entry name" value="LolA_like"/>
    <property type="match status" value="1"/>
</dbReference>
<keyword evidence="3" id="KW-1185">Reference proteome</keyword>
<dbReference type="PATRIC" id="fig|751945.3.peg.958"/>
<dbReference type="Proteomes" id="UP000000211">
    <property type="component" value="Chromosome"/>
</dbReference>
<dbReference type="InterPro" id="IPR033399">
    <property type="entry name" value="TP_0789-like"/>
</dbReference>
<accession>K7RHX4</accession>
<dbReference type="RefSeq" id="WP_016329208.1">
    <property type="nucleotide sequence ID" value="NC_019386.1"/>
</dbReference>
<dbReference type="STRING" id="751945.Theos_0964"/>
<dbReference type="CDD" id="cd16329">
    <property type="entry name" value="LolA_like"/>
    <property type="match status" value="1"/>
</dbReference>
<dbReference type="AlphaFoldDB" id="K7RHX4"/>
<organism evidence="2 3">
    <name type="scientific">Thermus oshimai JL-2</name>
    <dbReference type="NCBI Taxonomy" id="751945"/>
    <lineage>
        <taxon>Bacteria</taxon>
        <taxon>Thermotogati</taxon>
        <taxon>Deinococcota</taxon>
        <taxon>Deinococci</taxon>
        <taxon>Thermales</taxon>
        <taxon>Thermaceae</taxon>
        <taxon>Thermus</taxon>
    </lineage>
</organism>
<dbReference type="eggNOG" id="COG2834">
    <property type="taxonomic scope" value="Bacteria"/>
</dbReference>
<evidence type="ECO:0000313" key="2">
    <source>
        <dbReference type="EMBL" id="AFV76017.1"/>
    </source>
</evidence>
<reference evidence="2 3" key="1">
    <citation type="journal article" date="2013" name="Genome Announc.">
        <title>Whole Genome Sequencing of Thermus oshimai JL-2 and Thermus thermophilus JL-18, Incomplete Denitrifiers from the United States Great Basin.</title>
        <authorList>
            <person name="Murugapiran S.K."/>
            <person name="Huntemann M."/>
            <person name="Wei C.L."/>
            <person name="Han J."/>
            <person name="Detter J.C."/>
            <person name="Han C.S."/>
            <person name="Erkkila T.H."/>
            <person name="Teshima H."/>
            <person name="Chen A."/>
            <person name="Kyrpides N."/>
            <person name="Mavrommatis K."/>
            <person name="Markowitz V."/>
            <person name="Szeto E."/>
            <person name="Ivanova N."/>
            <person name="Pagani I."/>
            <person name="Lam J."/>
            <person name="McDonald A.I."/>
            <person name="Dodsworth J.A."/>
            <person name="Pati A."/>
            <person name="Goodwin L."/>
            <person name="Peters L."/>
            <person name="Pitluck S."/>
            <person name="Woyke T."/>
            <person name="Hedlund B.P."/>
        </authorList>
    </citation>
    <scope>NUCLEOTIDE SEQUENCE</scope>
    <source>
        <strain evidence="2 3">JL-2</strain>
    </source>
</reference>
<name>K7RHX4_THEOS</name>
<feature type="domain" description="Uncharacterized protein TP-0789" evidence="1">
    <location>
        <begin position="60"/>
        <end position="227"/>
    </location>
</feature>
<proteinExistence type="predicted"/>
<protein>
    <submittedName>
        <fullName evidence="2">Outer membrane lipoprotein-sorting protein</fullName>
    </submittedName>
</protein>
<dbReference type="HOGENOM" id="CLU_074356_2_0_0"/>
<sequence length="229" mass="26117">MRRLSWLLFLALALAQSPAEKLRAVLDRLRGPEHQAVYVLKVVRPQSERVYRLKVYTDGQRAHLRVLEPRSEAGQAFLSLGAELYLYDPRLGRTLRLPPTGRSERFLGSDLTYQDLMGRDLEELFTVSEEKGVLVLLPKPQAPTPYGRVEVYLKEDLPERILYYDQRGQAVRELRLSAYQRFSGTVLPGRMELLDLLRPGYRTVVEIGEVKVGPVPPACFNPLALERGC</sequence>
<evidence type="ECO:0000259" key="1">
    <source>
        <dbReference type="Pfam" id="PF17131"/>
    </source>
</evidence>
<dbReference type="OrthoDB" id="9803781at2"/>
<gene>
    <name evidence="2" type="ORF">Theos_0964</name>
</gene>
<dbReference type="Gene3D" id="2.50.20.10">
    <property type="entry name" value="Lipoprotein localisation LolA/LolB/LppX"/>
    <property type="match status" value="1"/>
</dbReference>
<dbReference type="EMBL" id="CP003249">
    <property type="protein sequence ID" value="AFV76017.1"/>
    <property type="molecule type" value="Genomic_DNA"/>
</dbReference>
<dbReference type="KEGG" id="tos:Theos_0964"/>